<reference evidence="1 2" key="1">
    <citation type="submission" date="2018-03" db="EMBL/GenBank/DDBJ databases">
        <title>Genomic Encyclopedia of Archaeal and Bacterial Type Strains, Phase II (KMG-II): from individual species to whole genera.</title>
        <authorList>
            <person name="Goeker M."/>
        </authorList>
    </citation>
    <scope>NUCLEOTIDE SEQUENCE [LARGE SCALE GENOMIC DNA]</scope>
    <source>
        <strain evidence="1 2">DSM 101533</strain>
    </source>
</reference>
<sequence>MIVLCLHLVDKQHNSSGKLTECNDAVFVYDRVMSNLDSYFPLQNGRTHEAYGPAAHAFAFSLAGHLCRSTDKTILWIRQAWASEHINPVGFSQYFPPQCLLLAQANTHLDALATAEEALRDGSITLVVIELSQPIGLTEGRRLQLAAKEGNTMGLCVLPEGMGSNAAQTRWCCSPVFNATSQATGSTLQRWEIIKNK</sequence>
<dbReference type="Gene3D" id="3.40.50.300">
    <property type="entry name" value="P-loop containing nucleotide triphosphate hydrolases"/>
    <property type="match status" value="1"/>
</dbReference>
<protein>
    <submittedName>
        <fullName evidence="1">Protein ImuA</fullName>
    </submittedName>
</protein>
<comment type="caution">
    <text evidence="1">The sequence shown here is derived from an EMBL/GenBank/DDBJ whole genome shotgun (WGS) entry which is preliminary data.</text>
</comment>
<proteinExistence type="predicted"/>
<evidence type="ECO:0000313" key="2">
    <source>
        <dbReference type="Proteomes" id="UP000238007"/>
    </source>
</evidence>
<dbReference type="InterPro" id="IPR027417">
    <property type="entry name" value="P-loop_NTPase"/>
</dbReference>
<accession>A0A2T0VU73</accession>
<organism evidence="1 2">
    <name type="scientific">Yoonia maritima</name>
    <dbReference type="NCBI Taxonomy" id="1435347"/>
    <lineage>
        <taxon>Bacteria</taxon>
        <taxon>Pseudomonadati</taxon>
        <taxon>Pseudomonadota</taxon>
        <taxon>Alphaproteobacteria</taxon>
        <taxon>Rhodobacterales</taxon>
        <taxon>Paracoccaceae</taxon>
        <taxon>Yoonia</taxon>
    </lineage>
</organism>
<name>A0A2T0VU73_9RHOB</name>
<evidence type="ECO:0000313" key="1">
    <source>
        <dbReference type="EMBL" id="PRY74968.1"/>
    </source>
</evidence>
<dbReference type="SUPFAM" id="SSF52540">
    <property type="entry name" value="P-loop containing nucleoside triphosphate hydrolases"/>
    <property type="match status" value="1"/>
</dbReference>
<dbReference type="EMBL" id="PVTP01000014">
    <property type="protein sequence ID" value="PRY74968.1"/>
    <property type="molecule type" value="Genomic_DNA"/>
</dbReference>
<dbReference type="Proteomes" id="UP000238007">
    <property type="component" value="Unassembled WGS sequence"/>
</dbReference>
<gene>
    <name evidence="1" type="ORF">CLV80_1144</name>
</gene>
<dbReference type="AlphaFoldDB" id="A0A2T0VU73"/>
<keyword evidence="2" id="KW-1185">Reference proteome</keyword>
<dbReference type="RefSeq" id="WP_311135535.1">
    <property type="nucleotide sequence ID" value="NZ_PVTP01000014.1"/>
</dbReference>